<accession>A0A1G9IB82</accession>
<dbReference type="RefSeq" id="WP_093197035.1">
    <property type="nucleotide sequence ID" value="NZ_FNGS01000001.1"/>
</dbReference>
<evidence type="ECO:0000313" key="2">
    <source>
        <dbReference type="EMBL" id="SDL22376.1"/>
    </source>
</evidence>
<name>A0A1G9IB82_9BACT</name>
<feature type="chain" id="PRO_5011603605" description="VWFA domain-containing protein" evidence="1">
    <location>
        <begin position="21"/>
        <end position="277"/>
    </location>
</feature>
<dbReference type="STRING" id="563176.SAMN04488090_0404"/>
<keyword evidence="3" id="KW-1185">Reference proteome</keyword>
<evidence type="ECO:0000313" key="3">
    <source>
        <dbReference type="Proteomes" id="UP000198901"/>
    </source>
</evidence>
<gene>
    <name evidence="2" type="ORF">SAMN04488090_0404</name>
</gene>
<evidence type="ECO:0000256" key="1">
    <source>
        <dbReference type="SAM" id="SignalP"/>
    </source>
</evidence>
<dbReference type="OrthoDB" id="945646at2"/>
<protein>
    <recommendedName>
        <fullName evidence="4">VWFA domain-containing protein</fullName>
    </recommendedName>
</protein>
<reference evidence="2 3" key="1">
    <citation type="submission" date="2016-10" db="EMBL/GenBank/DDBJ databases">
        <authorList>
            <person name="de Groot N.N."/>
        </authorList>
    </citation>
    <scope>NUCLEOTIDE SEQUENCE [LARGE SCALE GENOMIC DNA]</scope>
    <source>
        <strain evidence="2 3">DSM 21668</strain>
    </source>
</reference>
<keyword evidence="1" id="KW-0732">Signal</keyword>
<dbReference type="EMBL" id="FNGS01000001">
    <property type="protein sequence ID" value="SDL22376.1"/>
    <property type="molecule type" value="Genomic_DNA"/>
</dbReference>
<dbReference type="Proteomes" id="UP000198901">
    <property type="component" value="Unassembled WGS sequence"/>
</dbReference>
<feature type="signal peptide" evidence="1">
    <location>
        <begin position="1"/>
        <end position="20"/>
    </location>
</feature>
<proteinExistence type="predicted"/>
<evidence type="ECO:0008006" key="4">
    <source>
        <dbReference type="Google" id="ProtNLM"/>
    </source>
</evidence>
<dbReference type="AlphaFoldDB" id="A0A1G9IB82"/>
<sequence length="277" mass="31525">MKKLILLACLFLIGKGGALAGNLPANYVVLLDLSDRILQPEQAKRDQELIRIVFETFEQKVRNNLIINSKDRFRIAVAPQKSMSVLPGLDELYLDMGKVPFAQKRSRLEALKRDLPAKVARLYAAALAGRRKPADFTGSDLWLYANNNLPSDLETGYTNTWIILTDGYFDFEKNSNVLCEGHRCTDSSVLDRLRKMPDWRKALAARDEGLLQIKKPLPPLSVYVAEMRAKREYLGEMDMLTGVWQKWLGEMGVRRMKYGSREGLLKSADLLRSFLKT</sequence>
<organism evidence="2 3">
    <name type="scientific">Siphonobacter aquaeclarae</name>
    <dbReference type="NCBI Taxonomy" id="563176"/>
    <lineage>
        <taxon>Bacteria</taxon>
        <taxon>Pseudomonadati</taxon>
        <taxon>Bacteroidota</taxon>
        <taxon>Cytophagia</taxon>
        <taxon>Cytophagales</taxon>
        <taxon>Cytophagaceae</taxon>
        <taxon>Siphonobacter</taxon>
    </lineage>
</organism>